<evidence type="ECO:0000313" key="2">
    <source>
        <dbReference type="Proteomes" id="UP001597508"/>
    </source>
</evidence>
<name>A0ABW5LNG6_9FLAO</name>
<dbReference type="EMBL" id="JBHULH010000001">
    <property type="protein sequence ID" value="MFD2565831.1"/>
    <property type="molecule type" value="Genomic_DNA"/>
</dbReference>
<dbReference type="InterPro" id="IPR012657">
    <property type="entry name" value="23S_rRNA-intervening_sequence"/>
</dbReference>
<dbReference type="NCBIfam" id="TIGR02436">
    <property type="entry name" value="four helix bundle protein"/>
    <property type="match status" value="1"/>
</dbReference>
<proteinExistence type="predicted"/>
<dbReference type="PANTHER" id="PTHR38471">
    <property type="entry name" value="FOUR HELIX BUNDLE PROTEIN"/>
    <property type="match status" value="1"/>
</dbReference>
<dbReference type="Proteomes" id="UP001597508">
    <property type="component" value="Unassembled WGS sequence"/>
</dbReference>
<dbReference type="PANTHER" id="PTHR38471:SF2">
    <property type="entry name" value="FOUR HELIX BUNDLE PROTEIN"/>
    <property type="match status" value="1"/>
</dbReference>
<dbReference type="Gene3D" id="1.20.1440.60">
    <property type="entry name" value="23S rRNA-intervening sequence"/>
    <property type="match status" value="1"/>
</dbReference>
<dbReference type="CDD" id="cd16377">
    <property type="entry name" value="23S_rRNA_IVP_like"/>
    <property type="match status" value="1"/>
</dbReference>
<sequence>MKGFKNLVLWRKAHELVLEVYKMTSNLPNSEKFGLINQIQRSSVSVPANIVEGYGRRSIKEKLHFLYIANGSLEETRYFLILIQDLNFSITERLQEQLSEVSKILNTYIKKLKGSLD</sequence>
<dbReference type="InterPro" id="IPR036583">
    <property type="entry name" value="23S_rRNA_IVS_sf"/>
</dbReference>
<dbReference type="RefSeq" id="WP_379664557.1">
    <property type="nucleotide sequence ID" value="NZ_JBHULH010000001.1"/>
</dbReference>
<reference evidence="2" key="1">
    <citation type="journal article" date="2019" name="Int. J. Syst. Evol. Microbiol.">
        <title>The Global Catalogue of Microorganisms (GCM) 10K type strain sequencing project: providing services to taxonomists for standard genome sequencing and annotation.</title>
        <authorList>
            <consortium name="The Broad Institute Genomics Platform"/>
            <consortium name="The Broad Institute Genome Sequencing Center for Infectious Disease"/>
            <person name="Wu L."/>
            <person name="Ma J."/>
        </authorList>
    </citation>
    <scope>NUCLEOTIDE SEQUENCE [LARGE SCALE GENOMIC DNA]</scope>
    <source>
        <strain evidence="2">KCTC 52127</strain>
    </source>
</reference>
<comment type="caution">
    <text evidence="1">The sequence shown here is derived from an EMBL/GenBank/DDBJ whole genome shotgun (WGS) entry which is preliminary data.</text>
</comment>
<protein>
    <submittedName>
        <fullName evidence="1">Four helix bundle protein</fullName>
    </submittedName>
</protein>
<organism evidence="1 2">
    <name type="scientific">Pseudotenacibaculum haliotis</name>
    <dbReference type="NCBI Taxonomy" id="1862138"/>
    <lineage>
        <taxon>Bacteria</taxon>
        <taxon>Pseudomonadati</taxon>
        <taxon>Bacteroidota</taxon>
        <taxon>Flavobacteriia</taxon>
        <taxon>Flavobacteriales</taxon>
        <taxon>Flavobacteriaceae</taxon>
        <taxon>Pseudotenacibaculum</taxon>
    </lineage>
</organism>
<evidence type="ECO:0000313" key="1">
    <source>
        <dbReference type="EMBL" id="MFD2565831.1"/>
    </source>
</evidence>
<dbReference type="SUPFAM" id="SSF158446">
    <property type="entry name" value="IVS-encoded protein-like"/>
    <property type="match status" value="1"/>
</dbReference>
<keyword evidence="2" id="KW-1185">Reference proteome</keyword>
<gene>
    <name evidence="1" type="ORF">ACFSRZ_00525</name>
</gene>
<accession>A0ABW5LNG6</accession>
<dbReference type="Pfam" id="PF05635">
    <property type="entry name" value="23S_rRNA_IVP"/>
    <property type="match status" value="1"/>
</dbReference>